<dbReference type="PANTHER" id="PTHR24291:SF50">
    <property type="entry name" value="BIFUNCTIONAL ALBAFLAVENONE MONOOXYGENASE_TERPENE SYNTHASE"/>
    <property type="match status" value="1"/>
</dbReference>
<dbReference type="GO" id="GO:0016705">
    <property type="term" value="F:oxidoreductase activity, acting on paired donors, with incorporation or reduction of molecular oxygen"/>
    <property type="evidence" value="ECO:0007669"/>
    <property type="project" value="InterPro"/>
</dbReference>
<sequence length="235" mass="26556">MALWSLALTVLAGCLLGRFYYFGTNYIAAKKTGLRCIISPVTPYTLHWQLAASLLRPQLVKYCWFRAIDWTCAWRDGHLLHARLGSCFIVVSPGLNVLCTDDPVTVEHVLKSWREFVKPDNVNVQRRRLASPPQTCRTKLNLIQTLIKANEPEGDGKTARLSDDELRGNIFIFTAGGLESTSTTISYALALLALHPEVQEWVAEEVEEVVRENGREYRDVFPRLKRCMAVMEMGG</sequence>
<dbReference type="EMBL" id="ML975382">
    <property type="protein sequence ID" value="KAF1830841.1"/>
    <property type="molecule type" value="Genomic_DNA"/>
</dbReference>
<dbReference type="SUPFAM" id="SSF48264">
    <property type="entry name" value="Cytochrome P450"/>
    <property type="match status" value="1"/>
</dbReference>
<keyword evidence="3" id="KW-0479">Metal-binding</keyword>
<dbReference type="InterPro" id="IPR001128">
    <property type="entry name" value="Cyt_P450"/>
</dbReference>
<dbReference type="InterPro" id="IPR036396">
    <property type="entry name" value="Cyt_P450_sf"/>
</dbReference>
<dbReference type="PANTHER" id="PTHR24291">
    <property type="entry name" value="CYTOCHROME P450 FAMILY 4"/>
    <property type="match status" value="1"/>
</dbReference>
<evidence type="ECO:0000256" key="6">
    <source>
        <dbReference type="ARBA" id="ARBA00023033"/>
    </source>
</evidence>
<gene>
    <name evidence="7" type="ORF">BDW02DRAFT_633316</name>
</gene>
<name>A0A6A5K231_9PLEO</name>
<accession>A0A6A5K231</accession>
<evidence type="ECO:0000256" key="4">
    <source>
        <dbReference type="ARBA" id="ARBA00023002"/>
    </source>
</evidence>
<evidence type="ECO:0000313" key="8">
    <source>
        <dbReference type="Proteomes" id="UP000800040"/>
    </source>
</evidence>
<evidence type="ECO:0000256" key="1">
    <source>
        <dbReference type="ARBA" id="ARBA00010617"/>
    </source>
</evidence>
<dbReference type="AlphaFoldDB" id="A0A6A5K231"/>
<comment type="similarity">
    <text evidence="1">Belongs to the cytochrome P450 family.</text>
</comment>
<keyword evidence="5" id="KW-0408">Iron</keyword>
<dbReference type="Pfam" id="PF00067">
    <property type="entry name" value="p450"/>
    <property type="match status" value="1"/>
</dbReference>
<reference evidence="7" key="1">
    <citation type="submission" date="2020-01" db="EMBL/GenBank/DDBJ databases">
        <authorList>
            <consortium name="DOE Joint Genome Institute"/>
            <person name="Haridas S."/>
            <person name="Albert R."/>
            <person name="Binder M."/>
            <person name="Bloem J."/>
            <person name="Labutti K."/>
            <person name="Salamov A."/>
            <person name="Andreopoulos B."/>
            <person name="Baker S.E."/>
            <person name="Barry K."/>
            <person name="Bills G."/>
            <person name="Bluhm B.H."/>
            <person name="Cannon C."/>
            <person name="Castanera R."/>
            <person name="Culley D.E."/>
            <person name="Daum C."/>
            <person name="Ezra D."/>
            <person name="Gonzalez J.B."/>
            <person name="Henrissat B."/>
            <person name="Kuo A."/>
            <person name="Liang C."/>
            <person name="Lipzen A."/>
            <person name="Lutzoni F."/>
            <person name="Magnuson J."/>
            <person name="Mondo S."/>
            <person name="Nolan M."/>
            <person name="Ohm R."/>
            <person name="Pangilinan J."/>
            <person name="Park H.-J."/>
            <person name="Ramirez L."/>
            <person name="Alfaro M."/>
            <person name="Sun H."/>
            <person name="Tritt A."/>
            <person name="Yoshinaga Y."/>
            <person name="Zwiers L.-H."/>
            <person name="Turgeon B.G."/>
            <person name="Goodwin S.B."/>
            <person name="Spatafora J.W."/>
            <person name="Crous P.W."/>
            <person name="Grigoriev I.V."/>
        </authorList>
    </citation>
    <scope>NUCLEOTIDE SEQUENCE</scope>
    <source>
        <strain evidence="7">P77</strain>
    </source>
</reference>
<keyword evidence="4" id="KW-0560">Oxidoreductase</keyword>
<keyword evidence="2" id="KW-0349">Heme</keyword>
<keyword evidence="8" id="KW-1185">Reference proteome</keyword>
<dbReference type="InterPro" id="IPR050196">
    <property type="entry name" value="Cytochrome_P450_Monoox"/>
</dbReference>
<protein>
    <submittedName>
        <fullName evidence="7">p450-domain-containing protein</fullName>
    </submittedName>
</protein>
<organism evidence="7 8">
    <name type="scientific">Decorospora gaudefroyi</name>
    <dbReference type="NCBI Taxonomy" id="184978"/>
    <lineage>
        <taxon>Eukaryota</taxon>
        <taxon>Fungi</taxon>
        <taxon>Dikarya</taxon>
        <taxon>Ascomycota</taxon>
        <taxon>Pezizomycotina</taxon>
        <taxon>Dothideomycetes</taxon>
        <taxon>Pleosporomycetidae</taxon>
        <taxon>Pleosporales</taxon>
        <taxon>Pleosporineae</taxon>
        <taxon>Pleosporaceae</taxon>
        <taxon>Decorospora</taxon>
    </lineage>
</organism>
<dbReference type="GO" id="GO:0004497">
    <property type="term" value="F:monooxygenase activity"/>
    <property type="evidence" value="ECO:0007669"/>
    <property type="project" value="UniProtKB-KW"/>
</dbReference>
<evidence type="ECO:0000256" key="3">
    <source>
        <dbReference type="ARBA" id="ARBA00022723"/>
    </source>
</evidence>
<evidence type="ECO:0000256" key="5">
    <source>
        <dbReference type="ARBA" id="ARBA00023004"/>
    </source>
</evidence>
<dbReference type="GO" id="GO:0005506">
    <property type="term" value="F:iron ion binding"/>
    <property type="evidence" value="ECO:0007669"/>
    <property type="project" value="InterPro"/>
</dbReference>
<keyword evidence="6" id="KW-0503">Monooxygenase</keyword>
<dbReference type="Gene3D" id="1.10.630.10">
    <property type="entry name" value="Cytochrome P450"/>
    <property type="match status" value="1"/>
</dbReference>
<dbReference type="GO" id="GO:0020037">
    <property type="term" value="F:heme binding"/>
    <property type="evidence" value="ECO:0007669"/>
    <property type="project" value="InterPro"/>
</dbReference>
<proteinExistence type="inferred from homology"/>
<dbReference type="Proteomes" id="UP000800040">
    <property type="component" value="Unassembled WGS sequence"/>
</dbReference>
<evidence type="ECO:0000313" key="7">
    <source>
        <dbReference type="EMBL" id="KAF1830841.1"/>
    </source>
</evidence>
<evidence type="ECO:0000256" key="2">
    <source>
        <dbReference type="ARBA" id="ARBA00022617"/>
    </source>
</evidence>
<dbReference type="OrthoDB" id="1470350at2759"/>